<name>A0A2N5URB7_9BASI</name>
<dbReference type="EMBL" id="PGCJ01000183">
    <property type="protein sequence ID" value="PLW40300.1"/>
    <property type="molecule type" value="Genomic_DNA"/>
</dbReference>
<evidence type="ECO:0000313" key="3">
    <source>
        <dbReference type="Proteomes" id="UP000235388"/>
    </source>
</evidence>
<dbReference type="STRING" id="200324.A0A2N5URB7"/>
<evidence type="ECO:0008006" key="4">
    <source>
        <dbReference type="Google" id="ProtNLM"/>
    </source>
</evidence>
<feature type="region of interest" description="Disordered" evidence="1">
    <location>
        <begin position="118"/>
        <end position="145"/>
    </location>
</feature>
<protein>
    <recommendedName>
        <fullName evidence="4">Ras-GEF domain-containing protein</fullName>
    </recommendedName>
</protein>
<accession>A0A2N5URB7</accession>
<gene>
    <name evidence="2" type="ORF">PCANC_11186</name>
</gene>
<reference evidence="2 3" key="1">
    <citation type="submission" date="2017-11" db="EMBL/GenBank/DDBJ databases">
        <title>De novo assembly and phasing of dikaryotic genomes from two isolates of Puccinia coronata f. sp. avenae, the causal agent of oat crown rust.</title>
        <authorList>
            <person name="Miller M.E."/>
            <person name="Zhang Y."/>
            <person name="Omidvar V."/>
            <person name="Sperschneider J."/>
            <person name="Schwessinger B."/>
            <person name="Raley C."/>
            <person name="Palmer J.M."/>
            <person name="Garnica D."/>
            <person name="Upadhyaya N."/>
            <person name="Rathjen J."/>
            <person name="Taylor J.M."/>
            <person name="Park R.F."/>
            <person name="Dodds P.N."/>
            <person name="Hirsch C.D."/>
            <person name="Kianian S.F."/>
            <person name="Figueroa M."/>
        </authorList>
    </citation>
    <scope>NUCLEOTIDE SEQUENCE [LARGE SCALE GENOMIC DNA]</scope>
    <source>
        <strain evidence="2">12NC29</strain>
    </source>
</reference>
<dbReference type="Gene3D" id="1.10.840.10">
    <property type="entry name" value="Ras guanine-nucleotide exchange factors catalytic domain"/>
    <property type="match status" value="1"/>
</dbReference>
<dbReference type="SUPFAM" id="SSF48366">
    <property type="entry name" value="Ras GEF"/>
    <property type="match status" value="1"/>
</dbReference>
<comment type="caution">
    <text evidence="2">The sequence shown here is derived from an EMBL/GenBank/DDBJ whole genome shotgun (WGS) entry which is preliminary data.</text>
</comment>
<dbReference type="OrthoDB" id="10254377at2759"/>
<organism evidence="2 3">
    <name type="scientific">Puccinia coronata f. sp. avenae</name>
    <dbReference type="NCBI Taxonomy" id="200324"/>
    <lineage>
        <taxon>Eukaryota</taxon>
        <taxon>Fungi</taxon>
        <taxon>Dikarya</taxon>
        <taxon>Basidiomycota</taxon>
        <taxon>Pucciniomycotina</taxon>
        <taxon>Pucciniomycetes</taxon>
        <taxon>Pucciniales</taxon>
        <taxon>Pucciniaceae</taxon>
        <taxon>Puccinia</taxon>
    </lineage>
</organism>
<proteinExistence type="predicted"/>
<dbReference type="InterPro" id="IPR023578">
    <property type="entry name" value="Ras_GEF_dom_sf"/>
</dbReference>
<keyword evidence="3" id="KW-1185">Reference proteome</keyword>
<dbReference type="Proteomes" id="UP000235388">
    <property type="component" value="Unassembled WGS sequence"/>
</dbReference>
<dbReference type="AlphaFoldDB" id="A0A2N5URB7"/>
<dbReference type="GO" id="GO:0007264">
    <property type="term" value="P:small GTPase-mediated signal transduction"/>
    <property type="evidence" value="ECO:0007669"/>
    <property type="project" value="InterPro"/>
</dbReference>
<dbReference type="GO" id="GO:0005085">
    <property type="term" value="F:guanyl-nucleotide exchange factor activity"/>
    <property type="evidence" value="ECO:0007669"/>
    <property type="project" value="InterPro"/>
</dbReference>
<evidence type="ECO:0000313" key="2">
    <source>
        <dbReference type="EMBL" id="PLW40300.1"/>
    </source>
</evidence>
<feature type="compositionally biased region" description="Polar residues" evidence="1">
    <location>
        <begin position="122"/>
        <end position="145"/>
    </location>
</feature>
<dbReference type="InterPro" id="IPR036964">
    <property type="entry name" value="RASGEF_cat_dom_sf"/>
</dbReference>
<evidence type="ECO:0000256" key="1">
    <source>
        <dbReference type="SAM" id="MobiDB-lite"/>
    </source>
</evidence>
<sequence>MLEASMLFRQGPWDINRPQLIMQPSIPTTGAQQPNPPPPPFMPPGFKLHSAGISSVFAFATYPFLTSDVERLKKTWSKLGIWESQIFGDLKELTLHLSNFKSLRNMQDSLISDSPSSLLTLNQSNNPSAAHHTNSSSPNLHNASGGTLAHFAHNMDVDVETIQSMTASRSLTRRIRVSQ</sequence>